<organism evidence="2 3">
    <name type="scientific">Salicibibacter halophilus</name>
    <dbReference type="NCBI Taxonomy" id="2502791"/>
    <lineage>
        <taxon>Bacteria</taxon>
        <taxon>Bacillati</taxon>
        <taxon>Bacillota</taxon>
        <taxon>Bacilli</taxon>
        <taxon>Bacillales</taxon>
        <taxon>Bacillaceae</taxon>
        <taxon>Salicibibacter</taxon>
    </lineage>
</organism>
<dbReference type="GO" id="GO:0003676">
    <property type="term" value="F:nucleic acid binding"/>
    <property type="evidence" value="ECO:0007669"/>
    <property type="project" value="InterPro"/>
</dbReference>
<name>A0A514LDX5_9BACI</name>
<evidence type="ECO:0000259" key="1">
    <source>
        <dbReference type="PROSITE" id="PS50879"/>
    </source>
</evidence>
<sequence>MTTGQVVHVYVDAACNGDPGTCGHGIFMKHPNGQVERKKERSQLTHIHEAEFAALYAGMKWARHFGYHQGRFFTDSQLVFDAVNEGAVKRSRYKPLLHDILLLSADFTLFIVDWLPTRKNKEADRLAKKACFYA</sequence>
<proteinExistence type="predicted"/>
<dbReference type="CDD" id="cd09279">
    <property type="entry name" value="RNase_HI_like"/>
    <property type="match status" value="1"/>
</dbReference>
<dbReference type="InterPro" id="IPR036397">
    <property type="entry name" value="RNaseH_sf"/>
</dbReference>
<dbReference type="Gene3D" id="3.30.420.10">
    <property type="entry name" value="Ribonuclease H-like superfamily/Ribonuclease H"/>
    <property type="match status" value="1"/>
</dbReference>
<dbReference type="PROSITE" id="PS50879">
    <property type="entry name" value="RNASE_H_1"/>
    <property type="match status" value="1"/>
</dbReference>
<feature type="domain" description="RNase H type-1" evidence="1">
    <location>
        <begin position="3"/>
        <end position="132"/>
    </location>
</feature>
<dbReference type="Proteomes" id="UP000319756">
    <property type="component" value="Chromosome"/>
</dbReference>
<evidence type="ECO:0000313" key="2">
    <source>
        <dbReference type="EMBL" id="QDI90048.1"/>
    </source>
</evidence>
<dbReference type="SUPFAM" id="SSF53098">
    <property type="entry name" value="Ribonuclease H-like"/>
    <property type="match status" value="1"/>
</dbReference>
<dbReference type="RefSeq" id="WP_142086794.1">
    <property type="nucleotide sequence ID" value="NZ_CP035485.1"/>
</dbReference>
<reference evidence="3" key="1">
    <citation type="submission" date="2019-01" db="EMBL/GenBank/DDBJ databases">
        <title>Genomic analysis of Salicibibacter sp. NKC3-5.</title>
        <authorList>
            <person name="Oh Y.J."/>
        </authorList>
    </citation>
    <scope>NUCLEOTIDE SEQUENCE [LARGE SCALE GENOMIC DNA]</scope>
    <source>
        <strain evidence="3">NKC3-5</strain>
    </source>
</reference>
<dbReference type="InterPro" id="IPR012337">
    <property type="entry name" value="RNaseH-like_sf"/>
</dbReference>
<dbReference type="Pfam" id="PF13456">
    <property type="entry name" value="RVT_3"/>
    <property type="match status" value="1"/>
</dbReference>
<dbReference type="InterPro" id="IPR052929">
    <property type="entry name" value="RNase_H-like_EbsB-rel"/>
</dbReference>
<dbReference type="PANTHER" id="PTHR47074:SF75">
    <property type="entry name" value="RNASE H TYPE-1 DOMAIN-CONTAINING PROTEIN"/>
    <property type="match status" value="1"/>
</dbReference>
<gene>
    <name evidence="2" type="ORF">EPH95_01715</name>
</gene>
<evidence type="ECO:0000313" key="3">
    <source>
        <dbReference type="Proteomes" id="UP000319756"/>
    </source>
</evidence>
<accession>A0A514LDX5</accession>
<dbReference type="InterPro" id="IPR002156">
    <property type="entry name" value="RNaseH_domain"/>
</dbReference>
<dbReference type="GO" id="GO:0004523">
    <property type="term" value="F:RNA-DNA hybrid ribonuclease activity"/>
    <property type="evidence" value="ECO:0007669"/>
    <property type="project" value="InterPro"/>
</dbReference>
<dbReference type="AlphaFoldDB" id="A0A514LDX5"/>
<dbReference type="EMBL" id="CP035485">
    <property type="protein sequence ID" value="QDI90048.1"/>
    <property type="molecule type" value="Genomic_DNA"/>
</dbReference>
<dbReference type="KEGG" id="sale:EPH95_01715"/>
<dbReference type="OrthoDB" id="7845843at2"/>
<protein>
    <submittedName>
        <fullName evidence="2">Ribonuclease HI family protein</fullName>
    </submittedName>
</protein>
<dbReference type="PANTHER" id="PTHR47074">
    <property type="entry name" value="BNAC02G40300D PROTEIN"/>
    <property type="match status" value="1"/>
</dbReference>
<keyword evidence="3" id="KW-1185">Reference proteome</keyword>